<dbReference type="PANTHER" id="PTHR20905:SF28">
    <property type="entry name" value="GH28833P-RELATED"/>
    <property type="match status" value="1"/>
</dbReference>
<name>A0A067RP58_ZOONE</name>
<proteinExistence type="predicted"/>
<organism evidence="1 2">
    <name type="scientific">Zootermopsis nevadensis</name>
    <name type="common">Dampwood termite</name>
    <dbReference type="NCBI Taxonomy" id="136037"/>
    <lineage>
        <taxon>Eukaryota</taxon>
        <taxon>Metazoa</taxon>
        <taxon>Ecdysozoa</taxon>
        <taxon>Arthropoda</taxon>
        <taxon>Hexapoda</taxon>
        <taxon>Insecta</taxon>
        <taxon>Pterygota</taxon>
        <taxon>Neoptera</taxon>
        <taxon>Polyneoptera</taxon>
        <taxon>Dictyoptera</taxon>
        <taxon>Blattodea</taxon>
        <taxon>Blattoidea</taxon>
        <taxon>Termitoidae</taxon>
        <taxon>Termopsidae</taxon>
        <taxon>Zootermopsis</taxon>
    </lineage>
</organism>
<keyword evidence="2" id="KW-1185">Reference proteome</keyword>
<dbReference type="InParanoid" id="A0A067RP58"/>
<dbReference type="AlphaFoldDB" id="A0A067RP58"/>
<dbReference type="Gene3D" id="3.40.630.30">
    <property type="match status" value="1"/>
</dbReference>
<dbReference type="Proteomes" id="UP000027135">
    <property type="component" value="Unassembled WGS sequence"/>
</dbReference>
<sequence length="255" mass="28600">MTTRVWGQSTEKKLKWVTLSAKYLPGALTVMRNSFIINESVCKAIGLAQSDKATRQFENLVRLIAEDGVSVVAIEMESDTVVGAALNKIQVKGDPNCAGFLDNQMKAPDLDPAYKELLNFMIQMENKVDIFEHYGVTKLLDHMFLSTHIDYYERGIAHGLVAATVAMARALQRGEDVAVPISDNKYPWKNISTPPVQAVISLFTSPISQKIGKSLGWNEMYIVRYDQLFYRGESYASKLDKNCQTTVYMSIKIDN</sequence>
<protein>
    <submittedName>
        <fullName evidence="1">Uncharacterized protein</fullName>
    </submittedName>
</protein>
<dbReference type="OMA" id="HIDYYER"/>
<dbReference type="EMBL" id="KK852549">
    <property type="protein sequence ID" value="KDR21524.1"/>
    <property type="molecule type" value="Genomic_DNA"/>
</dbReference>
<dbReference type="eggNOG" id="ENOG502S20X">
    <property type="taxonomic scope" value="Eukaryota"/>
</dbReference>
<dbReference type="GO" id="GO:0008080">
    <property type="term" value="F:N-acetyltransferase activity"/>
    <property type="evidence" value="ECO:0007669"/>
    <property type="project" value="TreeGrafter"/>
</dbReference>
<dbReference type="PANTHER" id="PTHR20905">
    <property type="entry name" value="N-ACETYLTRANSFERASE-RELATED"/>
    <property type="match status" value="1"/>
</dbReference>
<evidence type="ECO:0000313" key="2">
    <source>
        <dbReference type="Proteomes" id="UP000027135"/>
    </source>
</evidence>
<reference evidence="1 2" key="1">
    <citation type="journal article" date="2014" name="Nat. Commun.">
        <title>Molecular traces of alternative social organization in a termite genome.</title>
        <authorList>
            <person name="Terrapon N."/>
            <person name="Li C."/>
            <person name="Robertson H.M."/>
            <person name="Ji L."/>
            <person name="Meng X."/>
            <person name="Booth W."/>
            <person name="Chen Z."/>
            <person name="Childers C.P."/>
            <person name="Glastad K.M."/>
            <person name="Gokhale K."/>
            <person name="Gowin J."/>
            <person name="Gronenberg W."/>
            <person name="Hermansen R.A."/>
            <person name="Hu H."/>
            <person name="Hunt B.G."/>
            <person name="Huylmans A.K."/>
            <person name="Khalil S.M."/>
            <person name="Mitchell R.D."/>
            <person name="Munoz-Torres M.C."/>
            <person name="Mustard J.A."/>
            <person name="Pan H."/>
            <person name="Reese J.T."/>
            <person name="Scharf M.E."/>
            <person name="Sun F."/>
            <person name="Vogel H."/>
            <person name="Xiao J."/>
            <person name="Yang W."/>
            <person name="Yang Z."/>
            <person name="Yang Z."/>
            <person name="Zhou J."/>
            <person name="Zhu J."/>
            <person name="Brent C.S."/>
            <person name="Elsik C.G."/>
            <person name="Goodisman M.A."/>
            <person name="Liberles D.A."/>
            <person name="Roe R.M."/>
            <person name="Vargo E.L."/>
            <person name="Vilcinskas A."/>
            <person name="Wang J."/>
            <person name="Bornberg-Bauer E."/>
            <person name="Korb J."/>
            <person name="Zhang G."/>
            <person name="Liebig J."/>
        </authorList>
    </citation>
    <scope>NUCLEOTIDE SEQUENCE [LARGE SCALE GENOMIC DNA]</scope>
    <source>
        <tissue evidence="1">Whole organism</tissue>
    </source>
</reference>
<dbReference type="OrthoDB" id="8191594at2759"/>
<gene>
    <name evidence="1" type="ORF">L798_01676</name>
</gene>
<evidence type="ECO:0000313" key="1">
    <source>
        <dbReference type="EMBL" id="KDR21524.1"/>
    </source>
</evidence>
<accession>A0A067RP58</accession>